<evidence type="ECO:0000313" key="5">
    <source>
        <dbReference type="EMBL" id="NWU95444.1"/>
    </source>
</evidence>
<reference evidence="5 6" key="1">
    <citation type="submission" date="2019-09" db="EMBL/GenBank/DDBJ databases">
        <title>Bird 10,000 Genomes (B10K) Project - Family phase.</title>
        <authorList>
            <person name="Zhang G."/>
        </authorList>
    </citation>
    <scope>NUCLEOTIDE SEQUENCE [LARGE SCALE GENOMIC DNA]</scope>
    <source>
        <strain evidence="5">B10K-DU-012-37</strain>
    </source>
</reference>
<gene>
    <name evidence="5" type="primary">Stab2_0</name>
    <name evidence="5" type="ORF">UPUEPO_R09026</name>
</gene>
<dbReference type="GO" id="GO:0005041">
    <property type="term" value="F:low-density lipoprotein particle receptor activity"/>
    <property type="evidence" value="ECO:0007669"/>
    <property type="project" value="TreeGrafter"/>
</dbReference>
<dbReference type="AlphaFoldDB" id="A0A7K6AZQ8"/>
<keyword evidence="3" id="KW-1015">Disulfide bond</keyword>
<evidence type="ECO:0000256" key="4">
    <source>
        <dbReference type="ARBA" id="ARBA00023180"/>
    </source>
</evidence>
<name>A0A7K6AZQ8_UPUEP</name>
<evidence type="ECO:0000256" key="2">
    <source>
        <dbReference type="ARBA" id="ARBA00023136"/>
    </source>
</evidence>
<comment type="caution">
    <text evidence="5">The sequence shown here is derived from an EMBL/GenBank/DDBJ whole genome shotgun (WGS) entry which is preliminary data.</text>
</comment>
<dbReference type="PANTHER" id="PTHR24038">
    <property type="entry name" value="STABILIN"/>
    <property type="match status" value="1"/>
</dbReference>
<comment type="subcellular location">
    <subcellularLocation>
        <location evidence="1">Membrane</location>
    </subcellularLocation>
</comment>
<feature type="non-terminal residue" evidence="5">
    <location>
        <position position="1"/>
    </location>
</feature>
<evidence type="ECO:0000256" key="1">
    <source>
        <dbReference type="ARBA" id="ARBA00004370"/>
    </source>
</evidence>
<accession>A0A7K6AZQ8</accession>
<dbReference type="EMBL" id="VZRI01007439">
    <property type="protein sequence ID" value="NWU95444.1"/>
    <property type="molecule type" value="Genomic_DNA"/>
</dbReference>
<proteinExistence type="predicted"/>
<dbReference type="GO" id="GO:0030169">
    <property type="term" value="F:low-density lipoprotein particle binding"/>
    <property type="evidence" value="ECO:0007669"/>
    <property type="project" value="TreeGrafter"/>
</dbReference>
<protein>
    <submittedName>
        <fullName evidence="5">STAB2 protein</fullName>
    </submittedName>
</protein>
<dbReference type="OrthoDB" id="286301at2759"/>
<dbReference type="Proteomes" id="UP000544127">
    <property type="component" value="Unassembled WGS sequence"/>
</dbReference>
<organism evidence="5 6">
    <name type="scientific">Upupa epops</name>
    <name type="common">Eurasian hoopoe</name>
    <dbReference type="NCBI Taxonomy" id="57439"/>
    <lineage>
        <taxon>Eukaryota</taxon>
        <taxon>Metazoa</taxon>
        <taxon>Chordata</taxon>
        <taxon>Craniata</taxon>
        <taxon>Vertebrata</taxon>
        <taxon>Euteleostomi</taxon>
        <taxon>Archelosauria</taxon>
        <taxon>Archosauria</taxon>
        <taxon>Dinosauria</taxon>
        <taxon>Saurischia</taxon>
        <taxon>Theropoda</taxon>
        <taxon>Coelurosauria</taxon>
        <taxon>Aves</taxon>
        <taxon>Neognathae</taxon>
        <taxon>Neoaves</taxon>
        <taxon>Telluraves</taxon>
        <taxon>Coraciimorphae</taxon>
        <taxon>Bucerotiformes</taxon>
        <taxon>Upupidae</taxon>
        <taxon>Upupa</taxon>
    </lineage>
</organism>
<evidence type="ECO:0000256" key="3">
    <source>
        <dbReference type="ARBA" id="ARBA00023157"/>
    </source>
</evidence>
<keyword evidence="2" id="KW-0472">Membrane</keyword>
<keyword evidence="4" id="KW-0325">Glycoprotein</keyword>
<dbReference type="PANTHER" id="PTHR24038:SF0">
    <property type="entry name" value="STABILIN-2"/>
    <property type="match status" value="1"/>
</dbReference>
<keyword evidence="6" id="KW-1185">Reference proteome</keyword>
<evidence type="ECO:0000313" key="6">
    <source>
        <dbReference type="Proteomes" id="UP000544127"/>
    </source>
</evidence>
<sequence>QLKRQCDQKLLVRVKTACAPCSSNLESRCPAGYSRVTNGTGIPDCRYYLETPAHTLAFPGCRHHCVRELRQPECCQGHWGPECRGE</sequence>
<dbReference type="GO" id="GO:0016020">
    <property type="term" value="C:membrane"/>
    <property type="evidence" value="ECO:0007669"/>
    <property type="project" value="UniProtKB-SubCell"/>
</dbReference>
<feature type="non-terminal residue" evidence="5">
    <location>
        <position position="86"/>
    </location>
</feature>